<accession>A0A5B7WW85</accession>
<dbReference type="InterPro" id="IPR047808">
    <property type="entry name" value="CueP-like"/>
</dbReference>
<sequence length="213" mass="22882">MAKPTTTKHTRHRTATGHTARVLGVLAVGALALNGCSSTPEPAPTTSVQAADSTQQFLTAQGLDGLNTTQIIDRLDALPVSERSQSLIASVRPAGLVLMDDQQEVTLPMPEDKFYLSFAPYQQQTHDCHFHSLTTCLGEMQNSDVKVTVTDNKTGQKLVDESMQTFDNGFVGLWLPRGMEGTLTVEAQGKSGTTNISTVSDEDATCLTTLQLT</sequence>
<evidence type="ECO:0000313" key="2">
    <source>
        <dbReference type="Proteomes" id="UP000307000"/>
    </source>
</evidence>
<keyword evidence="2" id="KW-1185">Reference proteome</keyword>
<dbReference type="RefSeq" id="WP_175419433.1">
    <property type="nucleotide sequence ID" value="NZ_CP034412.1"/>
</dbReference>
<name>A0A5B7WW85_9MICC</name>
<organism evidence="1 2">
    <name type="scientific">Glutamicibacter creatinolyticus</name>
    <dbReference type="NCBI Taxonomy" id="162496"/>
    <lineage>
        <taxon>Bacteria</taxon>
        <taxon>Bacillati</taxon>
        <taxon>Actinomycetota</taxon>
        <taxon>Actinomycetes</taxon>
        <taxon>Micrococcales</taxon>
        <taxon>Micrococcaceae</taxon>
        <taxon>Glutamicibacter</taxon>
    </lineage>
</organism>
<evidence type="ECO:0008006" key="3">
    <source>
        <dbReference type="Google" id="ProtNLM"/>
    </source>
</evidence>
<dbReference type="AlphaFoldDB" id="A0A5B7WW85"/>
<reference evidence="1 2" key="1">
    <citation type="submission" date="2018-12" db="EMBL/GenBank/DDBJ databases">
        <title>Complete Genome Sequence of Glutamicibacter creatinolyticus strain LGCM259,isolated from an abscess of a 12-year-old mare in Italy.</title>
        <authorList>
            <person name="Santos R.G."/>
            <person name="Silva A.L."/>
            <person name="Seyffert N."/>
            <person name="Castro T.L.P."/>
            <person name="Attili A.R."/>
            <person name="Rifici C."/>
            <person name="Mazzullo G."/>
            <person name="Brenig B."/>
            <person name="Venanzi F."/>
            <person name="Azevedo V."/>
        </authorList>
    </citation>
    <scope>NUCLEOTIDE SEQUENCE [LARGE SCALE GENOMIC DNA]</scope>
    <source>
        <strain evidence="1 2">LGCM 259</strain>
    </source>
</reference>
<dbReference type="KEGG" id="gcr:GcLGCM259_2561"/>
<gene>
    <name evidence="1" type="ORF">GcLGCM259_2561</name>
</gene>
<evidence type="ECO:0000313" key="1">
    <source>
        <dbReference type="EMBL" id="QCY48268.1"/>
    </source>
</evidence>
<proteinExistence type="predicted"/>
<dbReference type="Proteomes" id="UP000307000">
    <property type="component" value="Chromosome"/>
</dbReference>
<dbReference type="Pfam" id="PF21172">
    <property type="entry name" value="CueP"/>
    <property type="match status" value="1"/>
</dbReference>
<dbReference type="NCBIfam" id="NF038094">
    <property type="entry name" value="CueP_fam"/>
    <property type="match status" value="1"/>
</dbReference>
<protein>
    <recommendedName>
        <fullName evidence="3">CueP family metal-binding protein</fullName>
    </recommendedName>
</protein>
<dbReference type="EMBL" id="CP034412">
    <property type="protein sequence ID" value="QCY48268.1"/>
    <property type="molecule type" value="Genomic_DNA"/>
</dbReference>
<dbReference type="Gene3D" id="2.60.40.3700">
    <property type="match status" value="1"/>
</dbReference>